<dbReference type="EMBL" id="JBHTOG010000061">
    <property type="protein sequence ID" value="MFD1433199.1"/>
    <property type="molecule type" value="Genomic_DNA"/>
</dbReference>
<protein>
    <submittedName>
        <fullName evidence="1">Uncharacterized protein</fullName>
    </submittedName>
</protein>
<accession>A0ABW4CQN6</accession>
<name>A0ABW4CQN6_9LACO</name>
<organism evidence="1 2">
    <name type="scientific">Lacticaseibacillus yichunensis</name>
    <dbReference type="NCBI Taxonomy" id="2486015"/>
    <lineage>
        <taxon>Bacteria</taxon>
        <taxon>Bacillati</taxon>
        <taxon>Bacillota</taxon>
        <taxon>Bacilli</taxon>
        <taxon>Lactobacillales</taxon>
        <taxon>Lactobacillaceae</taxon>
        <taxon>Lacticaseibacillus</taxon>
    </lineage>
</organism>
<comment type="caution">
    <text evidence="1">The sequence shown here is derived from an EMBL/GenBank/DDBJ whole genome shotgun (WGS) entry which is preliminary data.</text>
</comment>
<proteinExistence type="predicted"/>
<dbReference type="Proteomes" id="UP001597192">
    <property type="component" value="Unassembled WGS sequence"/>
</dbReference>
<sequence length="47" mass="5162">MDDSAIGVGFNLEMQKSLPADDQRPAGMLIKLEGFWLVLIFEVPIVG</sequence>
<gene>
    <name evidence="1" type="ORF">ACFQ47_11040</name>
</gene>
<keyword evidence="2" id="KW-1185">Reference proteome</keyword>
<reference evidence="2" key="1">
    <citation type="journal article" date="2019" name="Int. J. Syst. Evol. Microbiol.">
        <title>The Global Catalogue of Microorganisms (GCM) 10K type strain sequencing project: providing services to taxonomists for standard genome sequencing and annotation.</title>
        <authorList>
            <consortium name="The Broad Institute Genomics Platform"/>
            <consortium name="The Broad Institute Genome Sequencing Center for Infectious Disease"/>
            <person name="Wu L."/>
            <person name="Ma J."/>
        </authorList>
    </citation>
    <scope>NUCLEOTIDE SEQUENCE [LARGE SCALE GENOMIC DNA]</scope>
    <source>
        <strain evidence="2">CCM 8947</strain>
    </source>
</reference>
<evidence type="ECO:0000313" key="2">
    <source>
        <dbReference type="Proteomes" id="UP001597192"/>
    </source>
</evidence>
<evidence type="ECO:0000313" key="1">
    <source>
        <dbReference type="EMBL" id="MFD1433199.1"/>
    </source>
</evidence>
<dbReference type="RefSeq" id="WP_164510171.1">
    <property type="nucleotide sequence ID" value="NZ_JBHTOG010000061.1"/>
</dbReference>